<name>A0A1G7GXD9_9SPHN</name>
<keyword evidence="1" id="KW-0732">Signal</keyword>
<evidence type="ECO:0000256" key="1">
    <source>
        <dbReference type="SAM" id="SignalP"/>
    </source>
</evidence>
<evidence type="ECO:0000313" key="4">
    <source>
        <dbReference type="EMBL" id="SDE92619.1"/>
    </source>
</evidence>
<dbReference type="InterPro" id="IPR021255">
    <property type="entry name" value="DUF2807"/>
</dbReference>
<dbReference type="EMBL" id="WSUT01000005">
    <property type="protein sequence ID" value="MWC43048.1"/>
    <property type="molecule type" value="Genomic_DNA"/>
</dbReference>
<dbReference type="OrthoDB" id="7841570at2"/>
<dbReference type="Proteomes" id="UP000436801">
    <property type="component" value="Unassembled WGS sequence"/>
</dbReference>
<evidence type="ECO:0000259" key="2">
    <source>
        <dbReference type="Pfam" id="PF10988"/>
    </source>
</evidence>
<dbReference type="RefSeq" id="WP_149681397.1">
    <property type="nucleotide sequence ID" value="NZ_FNBI01000001.1"/>
</dbReference>
<gene>
    <name evidence="3" type="ORF">GQR91_05150</name>
    <name evidence="4" type="ORF">SAMN05216557_1011062</name>
</gene>
<sequence>MRRFVPATLILLAIPAMACSSERAAEGGTSRSYPVTGFTGIDVRGADSVAVQVGRGFSIRAEGPASELDMLRIERSGDTLRVGREKRGGNWSSRGRVKVFVTMPRISDAGVSGSGSMTIDRVEGPNFDASLAGSGSLTVAALRVERTDLNIAGSGSVQAAGTAGALRASIAGSGSVAAPALRARSAEVSIAGSGSITTRVEGPATVSIMGSGDADLGPDARCTTSRMGSGRARCGG</sequence>
<keyword evidence="5" id="KW-1185">Reference proteome</keyword>
<accession>A0A1G7GXD9</accession>
<feature type="signal peptide" evidence="1">
    <location>
        <begin position="1"/>
        <end position="18"/>
    </location>
</feature>
<dbReference type="AlphaFoldDB" id="A0A1G7GXD9"/>
<evidence type="ECO:0000313" key="3">
    <source>
        <dbReference type="EMBL" id="MWC43048.1"/>
    </source>
</evidence>
<dbReference type="Proteomes" id="UP000323502">
    <property type="component" value="Unassembled WGS sequence"/>
</dbReference>
<dbReference type="Gene3D" id="2.160.20.120">
    <property type="match status" value="1"/>
</dbReference>
<proteinExistence type="predicted"/>
<feature type="domain" description="Putative auto-transporter adhesin head GIN" evidence="2">
    <location>
        <begin position="38"/>
        <end position="214"/>
    </location>
</feature>
<dbReference type="EMBL" id="FNBI01000001">
    <property type="protein sequence ID" value="SDE92619.1"/>
    <property type="molecule type" value="Genomic_DNA"/>
</dbReference>
<protein>
    <submittedName>
        <fullName evidence="4">Auto-transporter adhesin, head GIN domain</fullName>
    </submittedName>
    <submittedName>
        <fullName evidence="3">DUF2807 domain-containing protein</fullName>
    </submittedName>
</protein>
<organism evidence="4 5">
    <name type="scientific">Sphingomonas carotinifaciens</name>
    <dbReference type="NCBI Taxonomy" id="1166323"/>
    <lineage>
        <taxon>Bacteria</taxon>
        <taxon>Pseudomonadati</taxon>
        <taxon>Pseudomonadota</taxon>
        <taxon>Alphaproteobacteria</taxon>
        <taxon>Sphingomonadales</taxon>
        <taxon>Sphingomonadaceae</taxon>
        <taxon>Sphingomonas</taxon>
    </lineage>
</organism>
<dbReference type="Pfam" id="PF10988">
    <property type="entry name" value="DUF2807"/>
    <property type="match status" value="1"/>
</dbReference>
<reference evidence="4 5" key="1">
    <citation type="submission" date="2016-10" db="EMBL/GenBank/DDBJ databases">
        <authorList>
            <person name="Varghese N."/>
            <person name="Submissions S."/>
        </authorList>
    </citation>
    <scope>NUCLEOTIDE SEQUENCE [LARGE SCALE GENOMIC DNA]</scope>
    <source>
        <strain evidence="4 5">S7-754</strain>
    </source>
</reference>
<evidence type="ECO:0000313" key="6">
    <source>
        <dbReference type="Proteomes" id="UP000436801"/>
    </source>
</evidence>
<reference evidence="3 6" key="2">
    <citation type="submission" date="2019-12" db="EMBL/GenBank/DDBJ databases">
        <authorList>
            <person name="Zheng J."/>
        </authorList>
    </citation>
    <scope>NUCLEOTIDE SEQUENCE [LARGE SCALE GENOMIC DNA]</scope>
    <source>
        <strain evidence="3 6">DSM 27347</strain>
    </source>
</reference>
<feature type="chain" id="PRO_5033270871" evidence="1">
    <location>
        <begin position="19"/>
        <end position="236"/>
    </location>
</feature>
<evidence type="ECO:0000313" key="5">
    <source>
        <dbReference type="Proteomes" id="UP000323502"/>
    </source>
</evidence>